<feature type="transmembrane region" description="Helical" evidence="4">
    <location>
        <begin position="251"/>
        <end position="272"/>
    </location>
</feature>
<sequence length="397" mass="43425">MKNKVSLLLLSIAVIIFVGGGLRAPITAVSPVLSEIIEVLQLSNLQGSLLTSIPLIVFATCSVLVSKLAVRVNIHYSLIYSLIFLIIGLYLRVYGNVPMLFIGSFFIGLGICIGNVTTPAYIKNLFPQKIGIMTGVFSVAMNLTAATASGLSIAIGTWSGMGWRGSLGIWIFWALLALLAVGVETFFGKKETSTNNSTKKTQQTSFNVFRSKQAWYISIFMGIQSLVYYCLVALLPIVLIDYGMAKEETGVVLLIIQLAMLPVLFISPVIATRLKDQQWMIYGVGILMFIGIAMLVLLKTQFIYLASVIIGVSSGLAFSLSILFFSLKSKTMDGTLKISGKAQSVGYLIAAFGPPIFGMIHDWDSSWQSSFYFLLLMIVIMVVFGRKAAKPRFIEEH</sequence>
<feature type="transmembrane region" description="Helical" evidence="4">
    <location>
        <begin position="167"/>
        <end position="187"/>
    </location>
</feature>
<accession>A0A4V3DE02</accession>
<dbReference type="Gene3D" id="1.20.1250.20">
    <property type="entry name" value="MFS general substrate transporter like domains"/>
    <property type="match status" value="2"/>
</dbReference>
<evidence type="ECO:0000313" key="6">
    <source>
        <dbReference type="EMBL" id="TDQ79149.1"/>
    </source>
</evidence>
<feature type="transmembrane region" description="Helical" evidence="4">
    <location>
        <begin position="214"/>
        <end position="239"/>
    </location>
</feature>
<dbReference type="OrthoDB" id="9797740at2"/>
<evidence type="ECO:0000256" key="2">
    <source>
        <dbReference type="ARBA" id="ARBA00022989"/>
    </source>
</evidence>
<dbReference type="InterPro" id="IPR011701">
    <property type="entry name" value="MFS"/>
</dbReference>
<dbReference type="SUPFAM" id="SSF103473">
    <property type="entry name" value="MFS general substrate transporter"/>
    <property type="match status" value="1"/>
</dbReference>
<dbReference type="Pfam" id="PF07690">
    <property type="entry name" value="MFS_1"/>
    <property type="match status" value="1"/>
</dbReference>
<evidence type="ECO:0000256" key="1">
    <source>
        <dbReference type="ARBA" id="ARBA00022692"/>
    </source>
</evidence>
<dbReference type="CDD" id="cd17339">
    <property type="entry name" value="MFS_NIMT_CynX_like"/>
    <property type="match status" value="1"/>
</dbReference>
<dbReference type="InterPro" id="IPR052524">
    <property type="entry name" value="MFS_Cyanate_Porter"/>
</dbReference>
<feature type="domain" description="Major facilitator superfamily (MFS) profile" evidence="5">
    <location>
        <begin position="8"/>
        <end position="393"/>
    </location>
</feature>
<feature type="transmembrane region" description="Helical" evidence="4">
    <location>
        <begin position="47"/>
        <end position="65"/>
    </location>
</feature>
<evidence type="ECO:0000259" key="5">
    <source>
        <dbReference type="PROSITE" id="PS50850"/>
    </source>
</evidence>
<keyword evidence="2 4" id="KW-1133">Transmembrane helix</keyword>
<dbReference type="PANTHER" id="PTHR23523:SF2">
    <property type="entry name" value="2-NITROIMIDAZOLE TRANSPORTER"/>
    <property type="match status" value="1"/>
</dbReference>
<keyword evidence="1 4" id="KW-0812">Transmembrane</keyword>
<gene>
    <name evidence="6" type="ORF">CLV99_0581</name>
</gene>
<comment type="caution">
    <text evidence="6">The sequence shown here is derived from an EMBL/GenBank/DDBJ whole genome shotgun (WGS) entry which is preliminary data.</text>
</comment>
<proteinExistence type="predicted"/>
<dbReference type="Proteomes" id="UP000295292">
    <property type="component" value="Unassembled WGS sequence"/>
</dbReference>
<dbReference type="AlphaFoldDB" id="A0A4V3DE02"/>
<evidence type="ECO:0000256" key="3">
    <source>
        <dbReference type="ARBA" id="ARBA00023136"/>
    </source>
</evidence>
<evidence type="ECO:0000256" key="4">
    <source>
        <dbReference type="SAM" id="Phobius"/>
    </source>
</evidence>
<name>A0A4V3DE02_9SPHI</name>
<keyword evidence="3 4" id="KW-0472">Membrane</keyword>
<dbReference type="InterPro" id="IPR020846">
    <property type="entry name" value="MFS_dom"/>
</dbReference>
<keyword evidence="7" id="KW-1185">Reference proteome</keyword>
<feature type="transmembrane region" description="Helical" evidence="4">
    <location>
        <begin position="97"/>
        <end position="118"/>
    </location>
</feature>
<feature type="transmembrane region" description="Helical" evidence="4">
    <location>
        <begin position="367"/>
        <end position="385"/>
    </location>
</feature>
<dbReference type="RefSeq" id="WP_133582962.1">
    <property type="nucleotide sequence ID" value="NZ_SNYV01000011.1"/>
</dbReference>
<protein>
    <submittedName>
        <fullName evidence="6">CP family cyanate transporter-like MFS transporter</fullName>
    </submittedName>
</protein>
<feature type="transmembrane region" description="Helical" evidence="4">
    <location>
        <begin position="279"/>
        <end position="297"/>
    </location>
</feature>
<dbReference type="PROSITE" id="PS50850">
    <property type="entry name" value="MFS"/>
    <property type="match status" value="1"/>
</dbReference>
<dbReference type="GO" id="GO:0022857">
    <property type="term" value="F:transmembrane transporter activity"/>
    <property type="evidence" value="ECO:0007669"/>
    <property type="project" value="InterPro"/>
</dbReference>
<evidence type="ECO:0000313" key="7">
    <source>
        <dbReference type="Proteomes" id="UP000295292"/>
    </source>
</evidence>
<organism evidence="6 7">
    <name type="scientific">Sphingobacterium yanglingense</name>
    <dbReference type="NCBI Taxonomy" id="1437280"/>
    <lineage>
        <taxon>Bacteria</taxon>
        <taxon>Pseudomonadati</taxon>
        <taxon>Bacteroidota</taxon>
        <taxon>Sphingobacteriia</taxon>
        <taxon>Sphingobacteriales</taxon>
        <taxon>Sphingobacteriaceae</taxon>
        <taxon>Sphingobacterium</taxon>
    </lineage>
</organism>
<reference evidence="6 7" key="1">
    <citation type="submission" date="2019-03" db="EMBL/GenBank/DDBJ databases">
        <title>Genomic Encyclopedia of Archaeal and Bacterial Type Strains, Phase II (KMG-II): from individual species to whole genera.</title>
        <authorList>
            <person name="Goeker M."/>
        </authorList>
    </citation>
    <scope>NUCLEOTIDE SEQUENCE [LARGE SCALE GENOMIC DNA]</scope>
    <source>
        <strain evidence="6 7">DSM 28353</strain>
    </source>
</reference>
<dbReference type="InterPro" id="IPR036259">
    <property type="entry name" value="MFS_trans_sf"/>
</dbReference>
<feature type="transmembrane region" description="Helical" evidence="4">
    <location>
        <begin position="345"/>
        <end position="361"/>
    </location>
</feature>
<feature type="transmembrane region" description="Helical" evidence="4">
    <location>
        <begin position="303"/>
        <end position="325"/>
    </location>
</feature>
<feature type="transmembrane region" description="Helical" evidence="4">
    <location>
        <begin position="130"/>
        <end position="155"/>
    </location>
</feature>
<feature type="transmembrane region" description="Helical" evidence="4">
    <location>
        <begin position="72"/>
        <end position="91"/>
    </location>
</feature>
<dbReference type="PANTHER" id="PTHR23523">
    <property type="match status" value="1"/>
</dbReference>
<dbReference type="EMBL" id="SNYV01000011">
    <property type="protein sequence ID" value="TDQ79149.1"/>
    <property type="molecule type" value="Genomic_DNA"/>
</dbReference>